<dbReference type="InterPro" id="IPR051125">
    <property type="entry name" value="ABC-4/HrtB_transporter"/>
</dbReference>
<evidence type="ECO:0000256" key="4">
    <source>
        <dbReference type="ARBA" id="ARBA00022989"/>
    </source>
</evidence>
<feature type="transmembrane region" description="Helical" evidence="7">
    <location>
        <begin position="368"/>
        <end position="392"/>
    </location>
</feature>
<evidence type="ECO:0000313" key="10">
    <source>
        <dbReference type="EMBL" id="KAF7788649.1"/>
    </source>
</evidence>
<evidence type="ECO:0000256" key="5">
    <source>
        <dbReference type="ARBA" id="ARBA00023136"/>
    </source>
</evidence>
<dbReference type="InterPro" id="IPR003838">
    <property type="entry name" value="ABC3_permease_C"/>
</dbReference>
<comment type="subcellular location">
    <subcellularLocation>
        <location evidence="1">Cell membrane</location>
        <topology evidence="1">Multi-pass membrane protein</topology>
    </subcellularLocation>
</comment>
<evidence type="ECO:0000256" key="7">
    <source>
        <dbReference type="SAM" id="Phobius"/>
    </source>
</evidence>
<keyword evidence="3 7" id="KW-0812">Transmembrane</keyword>
<evidence type="ECO:0000259" key="9">
    <source>
        <dbReference type="Pfam" id="PF12704"/>
    </source>
</evidence>
<reference evidence="10 11" key="1">
    <citation type="journal article" date="2012" name="J. Bacteriol.">
        <title>Genome sequence of the cycloprodigiosin-producing bacterial strain Pseudoalteromonas rubra ATCC 29570(T).</title>
        <authorList>
            <person name="Xie B.B."/>
            <person name="Shu Y.L."/>
            <person name="Qin Q.L."/>
            <person name="Rong J.C."/>
            <person name="Zhang X.Y."/>
            <person name="Chen X.L."/>
            <person name="Zhou B.C."/>
            <person name="Zhang Y.Z."/>
        </authorList>
    </citation>
    <scope>NUCLEOTIDE SEQUENCE [LARGE SCALE GENOMIC DNA]</scope>
    <source>
        <strain evidence="10 11">DSM 6842</strain>
    </source>
</reference>
<accession>A0A8T0CD64</accession>
<name>A0A8T0CD64_9GAMM</name>
<feature type="region of interest" description="Disordered" evidence="6">
    <location>
        <begin position="209"/>
        <end position="296"/>
    </location>
</feature>
<gene>
    <name evidence="10" type="ORF">PRUB_a1671</name>
</gene>
<dbReference type="PANTHER" id="PTHR43738:SF2">
    <property type="entry name" value="ABC TRANSPORTER PERMEASE"/>
    <property type="match status" value="1"/>
</dbReference>
<feature type="domain" description="ABC3 transporter permease C-terminal" evidence="8">
    <location>
        <begin position="371"/>
        <end position="472"/>
    </location>
</feature>
<feature type="compositionally biased region" description="Basic and acidic residues" evidence="6">
    <location>
        <begin position="229"/>
        <end position="295"/>
    </location>
</feature>
<feature type="domain" description="MacB-like periplasmic core" evidence="9">
    <location>
        <begin position="19"/>
        <end position="209"/>
    </location>
</feature>
<evidence type="ECO:0000313" key="11">
    <source>
        <dbReference type="Proteomes" id="UP000016480"/>
    </source>
</evidence>
<evidence type="ECO:0000256" key="6">
    <source>
        <dbReference type="SAM" id="MobiDB-lite"/>
    </source>
</evidence>
<dbReference type="EMBL" id="AHCD03000020">
    <property type="protein sequence ID" value="KAF7788649.1"/>
    <property type="molecule type" value="Genomic_DNA"/>
</dbReference>
<keyword evidence="4 7" id="KW-1133">Transmembrane helix</keyword>
<evidence type="ECO:0000256" key="2">
    <source>
        <dbReference type="ARBA" id="ARBA00022475"/>
    </source>
</evidence>
<dbReference type="InterPro" id="IPR025857">
    <property type="entry name" value="MacB_PCD"/>
</dbReference>
<feature type="transmembrane region" description="Helical" evidence="7">
    <location>
        <begin position="462"/>
        <end position="482"/>
    </location>
</feature>
<dbReference type="PANTHER" id="PTHR43738">
    <property type="entry name" value="ABC TRANSPORTER, MEMBRANE PROTEIN"/>
    <property type="match status" value="1"/>
</dbReference>
<dbReference type="Proteomes" id="UP000016480">
    <property type="component" value="Unassembled WGS sequence"/>
</dbReference>
<keyword evidence="2" id="KW-1003">Cell membrane</keyword>
<evidence type="ECO:0000259" key="8">
    <source>
        <dbReference type="Pfam" id="PF02687"/>
    </source>
</evidence>
<dbReference type="AlphaFoldDB" id="A0A8T0CD64"/>
<sequence>MRLISLASKSMLNRKASVLLTLFTIAISVMLLLTIERVRQEAKSSFSNTVSGTDLIVGARSGDIQLLLSSVFRIGHANNSVSWDSYQDIKAQRGVSWTIPISLGDSHKGHAVLGTDSAYFEHFRYGKKQTLAFAAGRAFVNAQEVVLGSDVAQKMHYQLGQQIVISHGMGNTSFHHHDDNPMTIVGILAPTGTPVDKTVHVPLAAIEAMHSQPKSTPRMIGKPKQPAGHTHDHADEHDHNDSHDHGHADEHKHHDSHDHDHADEHKHHDSHDHGHVDEHKHHDSHDHGHGHDKPDTIAVAVPAPADLHGDLIGEPKQITAFLMGLDSPLYTLQIRRNINNYKAEPLLAIMPGVTLRELWRMLGLVEKILLLFSAVVVLISLLGMLTTLLATLNQRRRELAILRSVGARPRHIFTLMSSEAILITAAGCTLGIALFYALIALAQGTLQSQFGISLSISLLSHYELMLIGVIVMQYWAPTALTLNTFAMVRNKRWHSPQAALLLMRRKWCWAVTSPKKCITSLVSKL</sequence>
<dbReference type="RefSeq" id="WP_242065201.1">
    <property type="nucleotide sequence ID" value="NZ_AHCD03000020.1"/>
</dbReference>
<dbReference type="GO" id="GO:0005886">
    <property type="term" value="C:plasma membrane"/>
    <property type="evidence" value="ECO:0007669"/>
    <property type="project" value="UniProtKB-SubCell"/>
</dbReference>
<dbReference type="Pfam" id="PF02687">
    <property type="entry name" value="FtsX"/>
    <property type="match status" value="1"/>
</dbReference>
<keyword evidence="5 7" id="KW-0472">Membrane</keyword>
<proteinExistence type="predicted"/>
<dbReference type="Pfam" id="PF12704">
    <property type="entry name" value="MacB_PCD"/>
    <property type="match status" value="1"/>
</dbReference>
<evidence type="ECO:0000256" key="3">
    <source>
        <dbReference type="ARBA" id="ARBA00022692"/>
    </source>
</evidence>
<dbReference type="GeneID" id="61355807"/>
<comment type="caution">
    <text evidence="10">The sequence shown here is derived from an EMBL/GenBank/DDBJ whole genome shotgun (WGS) entry which is preliminary data.</text>
</comment>
<organism evidence="10 11">
    <name type="scientific">Pseudoalteromonas rubra</name>
    <dbReference type="NCBI Taxonomy" id="43658"/>
    <lineage>
        <taxon>Bacteria</taxon>
        <taxon>Pseudomonadati</taxon>
        <taxon>Pseudomonadota</taxon>
        <taxon>Gammaproteobacteria</taxon>
        <taxon>Alteromonadales</taxon>
        <taxon>Pseudoalteromonadaceae</taxon>
        <taxon>Pseudoalteromonas</taxon>
    </lineage>
</organism>
<feature type="transmembrane region" description="Helical" evidence="7">
    <location>
        <begin position="413"/>
        <end position="442"/>
    </location>
</feature>
<evidence type="ECO:0000256" key="1">
    <source>
        <dbReference type="ARBA" id="ARBA00004651"/>
    </source>
</evidence>
<protein>
    <submittedName>
        <fullName evidence="10">Putative ABC transport system permease protein</fullName>
    </submittedName>
</protein>